<evidence type="ECO:0000256" key="4">
    <source>
        <dbReference type="HAMAP-Rule" id="MF_00745"/>
    </source>
</evidence>
<comment type="cofactor">
    <cofactor evidence="4">
        <name>Zn(2+)</name>
        <dbReference type="ChEBI" id="CHEBI:29105"/>
    </cofactor>
    <text evidence="4">Binds 1 zinc ion.</text>
</comment>
<keyword evidence="2 4" id="KW-0479">Metal-binding</keyword>
<sequence>MKESQPVLMTDQALQTLVEKISIVFFQKPFLHQATFNRRLKTTGGRYHLASHHLDFNPTVFLKYGQEELEKVIKHELCHYHLHLAGKGYQHKDKDFKELLAKTGGARYAPPLVERKKAVFHQYQCQSCGEVILRKRRIDTTRYVCGKCHGRLSWQAKKEQI</sequence>
<feature type="binding site" evidence="4">
    <location>
        <position position="75"/>
    </location>
    <ligand>
        <name>Zn(2+)</name>
        <dbReference type="ChEBI" id="CHEBI:29105"/>
    </ligand>
</feature>
<keyword evidence="1 4" id="KW-0963">Cytoplasm</keyword>
<protein>
    <recommendedName>
        <fullName evidence="4">Protein SprT-like</fullName>
    </recommendedName>
</protein>
<dbReference type="Proteomes" id="UP000004846">
    <property type="component" value="Unassembled WGS sequence"/>
</dbReference>
<comment type="similarity">
    <text evidence="4">Belongs to the SprT family.</text>
</comment>
<dbReference type="GO" id="GO:0006950">
    <property type="term" value="P:response to stress"/>
    <property type="evidence" value="ECO:0007669"/>
    <property type="project" value="UniProtKB-ARBA"/>
</dbReference>
<feature type="domain" description="SprT-like" evidence="5">
    <location>
        <begin position="12"/>
        <end position="155"/>
    </location>
</feature>
<organism evidence="6 7">
    <name type="scientific">Enterococcus faecalis TX4248</name>
    <dbReference type="NCBI Taxonomy" id="749495"/>
    <lineage>
        <taxon>Bacteria</taxon>
        <taxon>Bacillati</taxon>
        <taxon>Bacillota</taxon>
        <taxon>Bacilli</taxon>
        <taxon>Lactobacillales</taxon>
        <taxon>Enterococcaceae</taxon>
        <taxon>Enterococcus</taxon>
    </lineage>
</organism>
<evidence type="ECO:0000313" key="7">
    <source>
        <dbReference type="Proteomes" id="UP000004846"/>
    </source>
</evidence>
<dbReference type="GO" id="GO:0008270">
    <property type="term" value="F:zinc ion binding"/>
    <property type="evidence" value="ECO:0007669"/>
    <property type="project" value="UniProtKB-UniRule"/>
</dbReference>
<accession>A0A125W222</accession>
<dbReference type="AlphaFoldDB" id="A0A125W222"/>
<comment type="subcellular location">
    <subcellularLocation>
        <location evidence="4">Cytoplasm</location>
    </subcellularLocation>
</comment>
<dbReference type="Gene3D" id="3.30.2010.10">
    <property type="entry name" value="Metalloproteases ('zincins'), catalytic domain"/>
    <property type="match status" value="1"/>
</dbReference>
<feature type="active site" evidence="4">
    <location>
        <position position="76"/>
    </location>
</feature>
<dbReference type="GO" id="GO:0005737">
    <property type="term" value="C:cytoplasm"/>
    <property type="evidence" value="ECO:0007669"/>
    <property type="project" value="UniProtKB-SubCell"/>
</dbReference>
<dbReference type="HOGENOM" id="CLU_123820_0_0_9"/>
<dbReference type="HAMAP" id="MF_00745">
    <property type="entry name" value="SprT_like"/>
    <property type="match status" value="1"/>
</dbReference>
<evidence type="ECO:0000256" key="1">
    <source>
        <dbReference type="ARBA" id="ARBA00022490"/>
    </source>
</evidence>
<proteinExistence type="inferred from homology"/>
<feature type="binding site" evidence="4">
    <location>
        <position position="79"/>
    </location>
    <ligand>
        <name>Zn(2+)</name>
        <dbReference type="ChEBI" id="CHEBI:29105"/>
    </ligand>
</feature>
<dbReference type="InterPro" id="IPR023524">
    <property type="entry name" value="Uncharacterised_SprT-like"/>
</dbReference>
<gene>
    <name evidence="6" type="ORF">HMPREF9498_03295</name>
</gene>
<evidence type="ECO:0000256" key="3">
    <source>
        <dbReference type="ARBA" id="ARBA00022833"/>
    </source>
</evidence>
<dbReference type="SMART" id="SM00731">
    <property type="entry name" value="SprT"/>
    <property type="match status" value="1"/>
</dbReference>
<evidence type="ECO:0000313" key="6">
    <source>
        <dbReference type="EMBL" id="EFM81353.1"/>
    </source>
</evidence>
<name>A0A125W222_ENTFL</name>
<dbReference type="NCBIfam" id="NF003339">
    <property type="entry name" value="PRK04351.1"/>
    <property type="match status" value="1"/>
</dbReference>
<evidence type="ECO:0000259" key="5">
    <source>
        <dbReference type="SMART" id="SM00731"/>
    </source>
</evidence>
<dbReference type="InterPro" id="IPR006640">
    <property type="entry name" value="SprT-like_domain"/>
</dbReference>
<dbReference type="Pfam" id="PF10263">
    <property type="entry name" value="SprT-like"/>
    <property type="match status" value="1"/>
</dbReference>
<evidence type="ECO:0000256" key="2">
    <source>
        <dbReference type="ARBA" id="ARBA00022723"/>
    </source>
</evidence>
<reference evidence="6 7" key="1">
    <citation type="submission" date="2010-07" db="EMBL/GenBank/DDBJ databases">
        <authorList>
            <person name="Sid Ahmed O."/>
        </authorList>
    </citation>
    <scope>NUCLEOTIDE SEQUENCE [LARGE SCALE GENOMIC DNA]</scope>
    <source>
        <strain evidence="6 7">TX4248</strain>
    </source>
</reference>
<dbReference type="EMBL" id="AEBR01000110">
    <property type="protein sequence ID" value="EFM81353.1"/>
    <property type="molecule type" value="Genomic_DNA"/>
</dbReference>
<comment type="caution">
    <text evidence="6">The sequence shown here is derived from an EMBL/GenBank/DDBJ whole genome shotgun (WGS) entry which is preliminary data.</text>
</comment>
<keyword evidence="3 4" id="KW-0862">Zinc</keyword>